<gene>
    <name evidence="2" type="ORF">AS033_11415</name>
    <name evidence="3" type="ORF">RSA11_15250</name>
    <name evidence="4" type="ORF">SZL87_10960</name>
</gene>
<protein>
    <submittedName>
        <fullName evidence="2">Diguanylate phosphodiesterase</fullName>
    </submittedName>
    <submittedName>
        <fullName evidence="4">EAL domain-containing protein</fullName>
    </submittedName>
</protein>
<name>A0A0V8GFI1_9BACL</name>
<dbReference type="InterPro" id="IPR035919">
    <property type="entry name" value="EAL_sf"/>
</dbReference>
<evidence type="ECO:0000313" key="5">
    <source>
        <dbReference type="Proteomes" id="UP000053797"/>
    </source>
</evidence>
<dbReference type="PANTHER" id="PTHR33121">
    <property type="entry name" value="CYCLIC DI-GMP PHOSPHODIESTERASE PDEF"/>
    <property type="match status" value="1"/>
</dbReference>
<evidence type="ECO:0000313" key="4">
    <source>
        <dbReference type="EMBL" id="MEI4462946.1"/>
    </source>
</evidence>
<dbReference type="Proteomes" id="UP001387110">
    <property type="component" value="Unassembled WGS sequence"/>
</dbReference>
<reference evidence="3 6" key="2">
    <citation type="journal article" date="2016" name="Front. Microbiol.">
        <title>Genomic Resource of Rice Seed Associated Bacteria.</title>
        <authorList>
            <person name="Midha S."/>
            <person name="Bansal K."/>
            <person name="Sharma S."/>
            <person name="Kumar N."/>
            <person name="Patil P.P."/>
            <person name="Chaudhry V."/>
            <person name="Patil P.B."/>
        </authorList>
    </citation>
    <scope>NUCLEOTIDE SEQUENCE [LARGE SCALE GENOMIC DNA]</scope>
    <source>
        <strain evidence="3 6">RSA11</strain>
    </source>
</reference>
<dbReference type="InterPro" id="IPR001633">
    <property type="entry name" value="EAL_dom"/>
</dbReference>
<proteinExistence type="predicted"/>
<reference evidence="4 7" key="3">
    <citation type="submission" date="2023-12" db="EMBL/GenBank/DDBJ databases">
        <authorList>
            <person name="Easwaran N."/>
            <person name="Lazarus H.P.S."/>
        </authorList>
    </citation>
    <scope>NUCLEOTIDE SEQUENCE [LARGE SCALE GENOMIC DNA]</scope>
    <source>
        <strain evidence="4 7">VIT-2023</strain>
    </source>
</reference>
<accession>A0A0V8GFI1</accession>
<evidence type="ECO:0000313" key="6">
    <source>
        <dbReference type="Proteomes" id="UP000072605"/>
    </source>
</evidence>
<dbReference type="EMBL" id="JBAWKY010000003">
    <property type="protein sequence ID" value="MEI4462946.1"/>
    <property type="molecule type" value="Genomic_DNA"/>
</dbReference>
<dbReference type="SUPFAM" id="SSF141868">
    <property type="entry name" value="EAL domain-like"/>
    <property type="match status" value="1"/>
</dbReference>
<dbReference type="Proteomes" id="UP000053797">
    <property type="component" value="Unassembled WGS sequence"/>
</dbReference>
<sequence length="320" mass="36361">MWHPCAECTTSIRFVEAGALHIQSPTPEIYSYQSFEQLEQLLTSLLRVADYPVSCRATQSRYVTAPILASALLEQLKHRSAIDFIQHGVMTSHLQPIYDIQRNVLVANEALLRAADDNTPISPGVLFSTASKMGLHSRLDQRAREEAIRATHHIGGTAKTFINFLPSTIYNPEYCLRHTFEIVERYQVDPSRLVFEVVETEKIEDVNHLKHVFEQYKKQGIQVALDDVGAGFSTLDMLSLLQPDYIKIDRSFIDHCDTNSENEAFLRKARHLTREMGIQILAEGIERQEELDLCRELGFDLGQGYLLGRPAPYARFAKAQ</sequence>
<feature type="domain" description="EAL" evidence="1">
    <location>
        <begin position="71"/>
        <end position="320"/>
    </location>
</feature>
<dbReference type="EMBL" id="LDQV01000037">
    <property type="protein sequence ID" value="KTR25468.1"/>
    <property type="molecule type" value="Genomic_DNA"/>
</dbReference>
<dbReference type="PANTHER" id="PTHR33121:SF15">
    <property type="entry name" value="BLUE LIGHT- AND TEMPERATURE-REGULATED ANTIREPRESSOR BLUF"/>
    <property type="match status" value="1"/>
</dbReference>
<comment type="caution">
    <text evidence="2">The sequence shown here is derived from an EMBL/GenBank/DDBJ whole genome shotgun (WGS) entry which is preliminary data.</text>
</comment>
<dbReference type="CDD" id="cd01948">
    <property type="entry name" value="EAL"/>
    <property type="match status" value="1"/>
</dbReference>
<dbReference type="Gene3D" id="3.20.20.450">
    <property type="entry name" value="EAL domain"/>
    <property type="match status" value="1"/>
</dbReference>
<evidence type="ECO:0000313" key="7">
    <source>
        <dbReference type="Proteomes" id="UP001387110"/>
    </source>
</evidence>
<dbReference type="PROSITE" id="PS50883">
    <property type="entry name" value="EAL"/>
    <property type="match status" value="1"/>
</dbReference>
<dbReference type="SMART" id="SM00052">
    <property type="entry name" value="EAL"/>
    <property type="match status" value="1"/>
</dbReference>
<dbReference type="Pfam" id="PF00563">
    <property type="entry name" value="EAL"/>
    <property type="match status" value="1"/>
</dbReference>
<dbReference type="Proteomes" id="UP000072605">
    <property type="component" value="Unassembled WGS sequence"/>
</dbReference>
<dbReference type="RefSeq" id="WP_023467020.1">
    <property type="nucleotide sequence ID" value="NZ_FMYN01000003.1"/>
</dbReference>
<keyword evidence="7" id="KW-1185">Reference proteome</keyword>
<dbReference type="OrthoDB" id="581425at2"/>
<dbReference type="AlphaFoldDB" id="A0A0V8GFI1"/>
<organism evidence="2 5">
    <name type="scientific">Exiguobacterium indicum</name>
    <dbReference type="NCBI Taxonomy" id="296995"/>
    <lineage>
        <taxon>Bacteria</taxon>
        <taxon>Bacillati</taxon>
        <taxon>Bacillota</taxon>
        <taxon>Bacilli</taxon>
        <taxon>Bacillales</taxon>
        <taxon>Bacillales Family XII. Incertae Sedis</taxon>
        <taxon>Exiguobacterium</taxon>
    </lineage>
</organism>
<reference evidence="2 5" key="1">
    <citation type="journal article" date="2015" name="Int. J. Syst. Evol. Microbiol.">
        <title>Exiguobacterium enclense sp. nov., isolated from sediment.</title>
        <authorList>
            <person name="Dastager S.G."/>
            <person name="Mawlankar R."/>
            <person name="Sonalkar V.V."/>
            <person name="Thorat M.N."/>
            <person name="Mual P."/>
            <person name="Verma A."/>
            <person name="Krishnamurthi S."/>
            <person name="Tang S.K."/>
            <person name="Li W.J."/>
        </authorList>
    </citation>
    <scope>NUCLEOTIDE SEQUENCE [LARGE SCALE GENOMIC DNA]</scope>
    <source>
        <strain evidence="2 5">NIO-1109</strain>
    </source>
</reference>
<evidence type="ECO:0000313" key="3">
    <source>
        <dbReference type="EMBL" id="KTR25468.1"/>
    </source>
</evidence>
<evidence type="ECO:0000259" key="1">
    <source>
        <dbReference type="PROSITE" id="PS50883"/>
    </source>
</evidence>
<dbReference type="GO" id="GO:0071111">
    <property type="term" value="F:cyclic-guanylate-specific phosphodiesterase activity"/>
    <property type="evidence" value="ECO:0007669"/>
    <property type="project" value="InterPro"/>
</dbReference>
<dbReference type="InterPro" id="IPR050706">
    <property type="entry name" value="Cyclic-di-GMP_PDE-like"/>
</dbReference>
<evidence type="ECO:0000313" key="2">
    <source>
        <dbReference type="EMBL" id="KSU48927.1"/>
    </source>
</evidence>
<dbReference type="GeneID" id="90837503"/>
<dbReference type="EMBL" id="LNQL01000003">
    <property type="protein sequence ID" value="KSU48927.1"/>
    <property type="molecule type" value="Genomic_DNA"/>
</dbReference>